<dbReference type="AlphaFoldDB" id="A0A420XKA1"/>
<dbReference type="InParanoid" id="A0A420XKA1"/>
<dbReference type="InterPro" id="IPR025109">
    <property type="entry name" value="DUF4031"/>
</dbReference>
<proteinExistence type="predicted"/>
<sequence>MLVDPAMWPWRDRLWAHLVSDTSYDELHGFAERLGIPRRAFQGDHYDIPDVLREQAIALGAESVTGRELVTRLRASGLRTQKVR</sequence>
<organism evidence="2 3">
    <name type="scientific">Motilibacter peucedani</name>
    <dbReference type="NCBI Taxonomy" id="598650"/>
    <lineage>
        <taxon>Bacteria</taxon>
        <taxon>Bacillati</taxon>
        <taxon>Actinomycetota</taxon>
        <taxon>Actinomycetes</taxon>
        <taxon>Motilibacterales</taxon>
        <taxon>Motilibacteraceae</taxon>
        <taxon>Motilibacter</taxon>
    </lineage>
</organism>
<accession>A0A420XKA1</accession>
<name>A0A420XKA1_9ACTN</name>
<dbReference type="Pfam" id="PF13223">
    <property type="entry name" value="DUF4031"/>
    <property type="match status" value="1"/>
</dbReference>
<gene>
    <name evidence="2" type="ORF">CLV35_3636</name>
</gene>
<dbReference type="Proteomes" id="UP000281955">
    <property type="component" value="Unassembled WGS sequence"/>
</dbReference>
<keyword evidence="3" id="KW-1185">Reference proteome</keyword>
<dbReference type="EMBL" id="RBWV01000016">
    <property type="protein sequence ID" value="RKS68509.1"/>
    <property type="molecule type" value="Genomic_DNA"/>
</dbReference>
<evidence type="ECO:0000259" key="1">
    <source>
        <dbReference type="Pfam" id="PF13223"/>
    </source>
</evidence>
<comment type="caution">
    <text evidence="2">The sequence shown here is derived from an EMBL/GenBank/DDBJ whole genome shotgun (WGS) entry which is preliminary data.</text>
</comment>
<feature type="domain" description="DUF4031" evidence="1">
    <location>
        <begin position="2"/>
        <end position="75"/>
    </location>
</feature>
<protein>
    <submittedName>
        <fullName evidence="2">Uncharacterized protein DUF4031</fullName>
    </submittedName>
</protein>
<evidence type="ECO:0000313" key="2">
    <source>
        <dbReference type="EMBL" id="RKS68509.1"/>
    </source>
</evidence>
<evidence type="ECO:0000313" key="3">
    <source>
        <dbReference type="Proteomes" id="UP000281955"/>
    </source>
</evidence>
<reference evidence="2 3" key="1">
    <citation type="submission" date="2018-10" db="EMBL/GenBank/DDBJ databases">
        <title>Genomic Encyclopedia of Archaeal and Bacterial Type Strains, Phase II (KMG-II): from individual species to whole genera.</title>
        <authorList>
            <person name="Goeker M."/>
        </authorList>
    </citation>
    <scope>NUCLEOTIDE SEQUENCE [LARGE SCALE GENOMIC DNA]</scope>
    <source>
        <strain evidence="2 3">RP-AC37</strain>
    </source>
</reference>